<feature type="binding site" evidence="15">
    <location>
        <position position="472"/>
    </location>
    <ligand>
        <name>Mg(2+)</name>
        <dbReference type="ChEBI" id="CHEBI:18420"/>
        <note>shared with alpha subunit</note>
    </ligand>
</feature>
<evidence type="ECO:0000256" key="8">
    <source>
        <dbReference type="ARBA" id="ARBA00022741"/>
    </source>
</evidence>
<dbReference type="RefSeq" id="WP_386732860.1">
    <property type="nucleotide sequence ID" value="NZ_JBHSTP010000004.1"/>
</dbReference>
<keyword evidence="5 16" id="KW-0820">tRNA-binding</keyword>
<evidence type="ECO:0000256" key="4">
    <source>
        <dbReference type="ARBA" id="ARBA00022490"/>
    </source>
</evidence>
<dbReference type="SMART" id="SM00874">
    <property type="entry name" value="B5"/>
    <property type="match status" value="1"/>
</dbReference>
<dbReference type="PANTHER" id="PTHR10947">
    <property type="entry name" value="PHENYLALANYL-TRNA SYNTHETASE BETA CHAIN AND LEUCINE-RICH REPEAT-CONTAINING PROTEIN 47"/>
    <property type="match status" value="1"/>
</dbReference>
<comment type="cofactor">
    <cofactor evidence="15">
        <name>Mg(2+)</name>
        <dbReference type="ChEBI" id="CHEBI:18420"/>
    </cofactor>
    <text evidence="15">Binds 2 magnesium ions per tetramer.</text>
</comment>
<dbReference type="InterPro" id="IPR045864">
    <property type="entry name" value="aa-tRNA-synth_II/BPL/LPL"/>
</dbReference>
<keyword evidence="4 15" id="KW-0963">Cytoplasm</keyword>
<comment type="subunit">
    <text evidence="3 15">Tetramer of two alpha and two beta subunits.</text>
</comment>
<dbReference type="HAMAP" id="MF_00283">
    <property type="entry name" value="Phe_tRNA_synth_beta1"/>
    <property type="match status" value="1"/>
</dbReference>
<evidence type="ECO:0000259" key="19">
    <source>
        <dbReference type="PROSITE" id="PS51483"/>
    </source>
</evidence>
<dbReference type="SUPFAM" id="SSF54991">
    <property type="entry name" value="Anticodon-binding domain of PheRS"/>
    <property type="match status" value="1"/>
</dbReference>
<dbReference type="SUPFAM" id="SSF55681">
    <property type="entry name" value="Class II aaRS and biotin synthetases"/>
    <property type="match status" value="1"/>
</dbReference>
<evidence type="ECO:0000256" key="3">
    <source>
        <dbReference type="ARBA" id="ARBA00011209"/>
    </source>
</evidence>
<dbReference type="Gene3D" id="3.30.930.10">
    <property type="entry name" value="Bira Bifunctional Protein, Domain 2"/>
    <property type="match status" value="1"/>
</dbReference>
<dbReference type="Pfam" id="PF17759">
    <property type="entry name" value="tRNA_synthFbeta"/>
    <property type="match status" value="1"/>
</dbReference>
<dbReference type="NCBIfam" id="TIGR00472">
    <property type="entry name" value="pheT_bact"/>
    <property type="match status" value="1"/>
</dbReference>
<evidence type="ECO:0000256" key="10">
    <source>
        <dbReference type="ARBA" id="ARBA00022842"/>
    </source>
</evidence>
<feature type="domain" description="FDX-ACB" evidence="18">
    <location>
        <begin position="749"/>
        <end position="842"/>
    </location>
</feature>
<dbReference type="CDD" id="cd00769">
    <property type="entry name" value="PheRS_beta_core"/>
    <property type="match status" value="1"/>
</dbReference>
<accession>A0ABW1VIS9</accession>
<dbReference type="PROSITE" id="PS50886">
    <property type="entry name" value="TRBD"/>
    <property type="match status" value="1"/>
</dbReference>
<evidence type="ECO:0000256" key="12">
    <source>
        <dbReference type="ARBA" id="ARBA00022917"/>
    </source>
</evidence>
<evidence type="ECO:0000313" key="21">
    <source>
        <dbReference type="Proteomes" id="UP001596306"/>
    </source>
</evidence>
<comment type="subcellular location">
    <subcellularLocation>
        <location evidence="1 15">Cytoplasm</location>
    </subcellularLocation>
</comment>
<dbReference type="Gene3D" id="2.40.50.140">
    <property type="entry name" value="Nucleic acid-binding proteins"/>
    <property type="match status" value="1"/>
</dbReference>
<evidence type="ECO:0000256" key="11">
    <source>
        <dbReference type="ARBA" id="ARBA00022884"/>
    </source>
</evidence>
<dbReference type="InterPro" id="IPR045060">
    <property type="entry name" value="Phe-tRNA-ligase_IIc_bsu"/>
</dbReference>
<keyword evidence="8 15" id="KW-0547">Nucleotide-binding</keyword>
<evidence type="ECO:0000256" key="6">
    <source>
        <dbReference type="ARBA" id="ARBA00022598"/>
    </source>
</evidence>
<dbReference type="Pfam" id="PF03484">
    <property type="entry name" value="B5"/>
    <property type="match status" value="1"/>
</dbReference>
<dbReference type="Gene3D" id="3.30.56.10">
    <property type="match status" value="2"/>
</dbReference>
<dbReference type="InterPro" id="IPR012340">
    <property type="entry name" value="NA-bd_OB-fold"/>
</dbReference>
<evidence type="ECO:0000256" key="2">
    <source>
        <dbReference type="ARBA" id="ARBA00008653"/>
    </source>
</evidence>
<dbReference type="EMBL" id="JBHSTP010000004">
    <property type="protein sequence ID" value="MFC6357227.1"/>
    <property type="molecule type" value="Genomic_DNA"/>
</dbReference>
<feature type="binding site" evidence="15">
    <location>
        <position position="482"/>
    </location>
    <ligand>
        <name>Mg(2+)</name>
        <dbReference type="ChEBI" id="CHEBI:18420"/>
        <note>shared with alpha subunit</note>
    </ligand>
</feature>
<dbReference type="InterPro" id="IPR041616">
    <property type="entry name" value="PheRS_beta_core"/>
</dbReference>
<dbReference type="GO" id="GO:0004826">
    <property type="term" value="F:phenylalanine-tRNA ligase activity"/>
    <property type="evidence" value="ECO:0007669"/>
    <property type="project" value="UniProtKB-EC"/>
</dbReference>
<feature type="domain" description="B5" evidence="19">
    <location>
        <begin position="419"/>
        <end position="494"/>
    </location>
</feature>
<dbReference type="InterPro" id="IPR005121">
    <property type="entry name" value="Fdx_antiC-bd"/>
</dbReference>
<dbReference type="InterPro" id="IPR036690">
    <property type="entry name" value="Fdx_antiC-bd_sf"/>
</dbReference>
<evidence type="ECO:0000256" key="15">
    <source>
        <dbReference type="HAMAP-Rule" id="MF_00283"/>
    </source>
</evidence>
<feature type="domain" description="TRNA-binding" evidence="17">
    <location>
        <begin position="40"/>
        <end position="163"/>
    </location>
</feature>
<dbReference type="PROSITE" id="PS51483">
    <property type="entry name" value="B5"/>
    <property type="match status" value="1"/>
</dbReference>
<dbReference type="PROSITE" id="PS51447">
    <property type="entry name" value="FDX_ACB"/>
    <property type="match status" value="1"/>
</dbReference>
<dbReference type="SMART" id="SM00873">
    <property type="entry name" value="B3_4"/>
    <property type="match status" value="1"/>
</dbReference>
<keyword evidence="13 15" id="KW-0030">Aminoacyl-tRNA synthetase</keyword>
<dbReference type="CDD" id="cd02796">
    <property type="entry name" value="tRNA_bind_bactPheRS"/>
    <property type="match status" value="1"/>
</dbReference>
<keyword evidence="10 15" id="KW-0460">Magnesium</keyword>
<dbReference type="Gene3D" id="3.50.40.10">
    <property type="entry name" value="Phenylalanyl-trna Synthetase, Chain B, domain 3"/>
    <property type="match status" value="1"/>
</dbReference>
<dbReference type="SUPFAM" id="SSF46955">
    <property type="entry name" value="Putative DNA-binding domain"/>
    <property type="match status" value="1"/>
</dbReference>
<keyword evidence="6 15" id="KW-0436">Ligase</keyword>
<keyword evidence="7 15" id="KW-0479">Metal-binding</keyword>
<proteinExistence type="inferred from homology"/>
<evidence type="ECO:0000256" key="5">
    <source>
        <dbReference type="ARBA" id="ARBA00022555"/>
    </source>
</evidence>
<evidence type="ECO:0000256" key="13">
    <source>
        <dbReference type="ARBA" id="ARBA00023146"/>
    </source>
</evidence>
<evidence type="ECO:0000256" key="16">
    <source>
        <dbReference type="PROSITE-ProRule" id="PRU00209"/>
    </source>
</evidence>
<dbReference type="PANTHER" id="PTHR10947:SF0">
    <property type="entry name" value="PHENYLALANINE--TRNA LIGASE BETA SUBUNIT"/>
    <property type="match status" value="1"/>
</dbReference>
<dbReference type="InterPro" id="IPR033714">
    <property type="entry name" value="tRNA_bind_bactPheRS"/>
</dbReference>
<evidence type="ECO:0000256" key="7">
    <source>
        <dbReference type="ARBA" id="ARBA00022723"/>
    </source>
</evidence>
<gene>
    <name evidence="15 20" type="primary">pheT</name>
    <name evidence="20" type="ORF">ACFQB0_14035</name>
</gene>
<organism evidence="20 21">
    <name type="scientific">Luethyella okanaganae</name>
    <dbReference type="NCBI Taxonomy" id="69372"/>
    <lineage>
        <taxon>Bacteria</taxon>
        <taxon>Bacillati</taxon>
        <taxon>Actinomycetota</taxon>
        <taxon>Actinomycetes</taxon>
        <taxon>Micrococcales</taxon>
        <taxon>Microbacteriaceae</taxon>
        <taxon>Luethyella</taxon>
    </lineage>
</organism>
<dbReference type="SUPFAM" id="SSF50249">
    <property type="entry name" value="Nucleic acid-binding proteins"/>
    <property type="match status" value="1"/>
</dbReference>
<dbReference type="Proteomes" id="UP001596306">
    <property type="component" value="Unassembled WGS sequence"/>
</dbReference>
<evidence type="ECO:0000259" key="17">
    <source>
        <dbReference type="PROSITE" id="PS50886"/>
    </source>
</evidence>
<keyword evidence="9 15" id="KW-0067">ATP-binding</keyword>
<dbReference type="Pfam" id="PF03147">
    <property type="entry name" value="FDX-ACB"/>
    <property type="match status" value="1"/>
</dbReference>
<feature type="binding site" evidence="15">
    <location>
        <position position="481"/>
    </location>
    <ligand>
        <name>Mg(2+)</name>
        <dbReference type="ChEBI" id="CHEBI:18420"/>
        <note>shared with alpha subunit</note>
    </ligand>
</feature>
<dbReference type="SUPFAM" id="SSF56037">
    <property type="entry name" value="PheT/TilS domain"/>
    <property type="match status" value="1"/>
</dbReference>
<evidence type="ECO:0000256" key="1">
    <source>
        <dbReference type="ARBA" id="ARBA00004496"/>
    </source>
</evidence>
<comment type="similarity">
    <text evidence="2 15">Belongs to the phenylalanyl-tRNA synthetase beta subunit family. Type 1 subfamily.</text>
</comment>
<comment type="caution">
    <text evidence="15">Lacks conserved residue(s) required for the propagation of feature annotation.</text>
</comment>
<dbReference type="SMART" id="SM00896">
    <property type="entry name" value="FDX-ACB"/>
    <property type="match status" value="1"/>
</dbReference>
<evidence type="ECO:0000256" key="9">
    <source>
        <dbReference type="ARBA" id="ARBA00022840"/>
    </source>
</evidence>
<keyword evidence="11 16" id="KW-0694">RNA-binding</keyword>
<evidence type="ECO:0000313" key="20">
    <source>
        <dbReference type="EMBL" id="MFC6357227.1"/>
    </source>
</evidence>
<comment type="caution">
    <text evidence="20">The sequence shown here is derived from an EMBL/GenBank/DDBJ whole genome shotgun (WGS) entry which is preliminary data.</text>
</comment>
<dbReference type="Gene3D" id="3.30.70.380">
    <property type="entry name" value="Ferrodoxin-fold anticodon-binding domain"/>
    <property type="match status" value="1"/>
</dbReference>
<keyword evidence="21" id="KW-1185">Reference proteome</keyword>
<reference evidence="21" key="1">
    <citation type="journal article" date="2019" name="Int. J. Syst. Evol. Microbiol.">
        <title>The Global Catalogue of Microorganisms (GCM) 10K type strain sequencing project: providing services to taxonomists for standard genome sequencing and annotation.</title>
        <authorList>
            <consortium name="The Broad Institute Genomics Platform"/>
            <consortium name="The Broad Institute Genome Sequencing Center for Infectious Disease"/>
            <person name="Wu L."/>
            <person name="Ma J."/>
        </authorList>
    </citation>
    <scope>NUCLEOTIDE SEQUENCE [LARGE SCALE GENOMIC DNA]</scope>
    <source>
        <strain evidence="21">CCUG 43304</strain>
    </source>
</reference>
<dbReference type="InterPro" id="IPR004532">
    <property type="entry name" value="Phe-tRNA-ligase_IIc_bsu_bact"/>
</dbReference>
<evidence type="ECO:0000259" key="18">
    <source>
        <dbReference type="PROSITE" id="PS51447"/>
    </source>
</evidence>
<dbReference type="InterPro" id="IPR005147">
    <property type="entry name" value="tRNA_synthase_B5-dom"/>
</dbReference>
<dbReference type="InterPro" id="IPR020825">
    <property type="entry name" value="Phe-tRNA_synthase-like_B3/B4"/>
</dbReference>
<dbReference type="InterPro" id="IPR005146">
    <property type="entry name" value="B3/B4_tRNA-bd"/>
</dbReference>
<dbReference type="Pfam" id="PF03483">
    <property type="entry name" value="B3_4"/>
    <property type="match status" value="1"/>
</dbReference>
<sequence>MRIPLSWLAEYVDLVPGATPEDVHAALVRVGLEEEDVHTFELSGPIVVGQVLEFVEESQANGKTIRWCQVRVAPDGEVAADGGPAVHGIVCGARNFFVGDKVAVTLPGSVLPGPFPIAARTTYGHLSDGMIASARELGLGDDHDGILRLSTLGLDPEVGEDAISLLGLDDAAVEINVTPDRGYAFSIRGVAREYAHATGAAFRDPAAGVVLAAGAGFGVTVADDAPIRDRVGATVFITRAVRGIDPSRPSPAWLVARLKLAGIRSVSLVVDVANYVMLELGQPIHAYDLDALRGGITVRRAAAGEKLVTLDEKERSLHPEDLVIADESGAIGLAGVMGGATTEIGDGTRNVLVEAANFDPVSIARTARRHKLPSEASRRFERGVDPQVAETAAARVVQLLVELAGGSDDPLGSVHQQSQERPVIVLPAGFVSGLIGVDYTPEEVRDALVEIGARLEARGGELLVTPPSWRPDLVDKAGLAEEVARISGYDRIPAVLPVAPPGRGLTRAQRLRRIAANVLAASGLTEVLAYPFVRETDVATFGRLGVDVGAPVRVANPLDGERPVLRTSLLPGLAEIAHRNLSRGLTDLAIFESGLVFLPQGGDRFGVDELPIGAARPSSEALAALNAGIPEQPRYLSGLLLGNAIPRQPEQAAVAWDWQDALAAVRQVAHALDVTIEVSQGEHPAFHPGRTARLTAVTPDGSPIVGFAGELLPSLALEFDLPHRVAAFELDLDVLIRSGRREILARPVLTMPAATQDLSLVVARSAPAGAVRAAVVEGAGELLEDVRLVSDYRGTGLPEGNKSLTFALRFRAADRTLTAAEASAAKLSGAERAAELFGATIRE</sequence>
<dbReference type="InterPro" id="IPR002547">
    <property type="entry name" value="tRNA-bd_dom"/>
</dbReference>
<protein>
    <recommendedName>
        <fullName evidence="15">Phenylalanine--tRNA ligase beta subunit</fullName>
        <ecNumber evidence="15">6.1.1.20</ecNumber>
    </recommendedName>
    <alternativeName>
        <fullName evidence="15">Phenylalanyl-tRNA synthetase beta subunit</fullName>
        <shortName evidence="15">PheRS</shortName>
    </alternativeName>
</protein>
<evidence type="ECO:0000256" key="14">
    <source>
        <dbReference type="ARBA" id="ARBA00049255"/>
    </source>
</evidence>
<dbReference type="InterPro" id="IPR009061">
    <property type="entry name" value="DNA-bd_dom_put_sf"/>
</dbReference>
<name>A0ABW1VIS9_9MICO</name>
<keyword evidence="12 15" id="KW-0648">Protein biosynthesis</keyword>
<comment type="catalytic activity">
    <reaction evidence="14 15">
        <text>tRNA(Phe) + L-phenylalanine + ATP = L-phenylalanyl-tRNA(Phe) + AMP + diphosphate + H(+)</text>
        <dbReference type="Rhea" id="RHEA:19413"/>
        <dbReference type="Rhea" id="RHEA-COMP:9668"/>
        <dbReference type="Rhea" id="RHEA-COMP:9699"/>
        <dbReference type="ChEBI" id="CHEBI:15378"/>
        <dbReference type="ChEBI" id="CHEBI:30616"/>
        <dbReference type="ChEBI" id="CHEBI:33019"/>
        <dbReference type="ChEBI" id="CHEBI:58095"/>
        <dbReference type="ChEBI" id="CHEBI:78442"/>
        <dbReference type="ChEBI" id="CHEBI:78531"/>
        <dbReference type="ChEBI" id="CHEBI:456215"/>
        <dbReference type="EC" id="6.1.1.20"/>
    </reaction>
</comment>
<dbReference type="EC" id="6.1.1.20" evidence="15"/>